<reference evidence="7" key="1">
    <citation type="submission" date="2019-12" db="EMBL/GenBank/DDBJ databases">
        <title>High-Quality draft genome sequences of three cyanobacteria isolated from the limestone walls of the Old Cathedral of Coimbra.</title>
        <authorList>
            <person name="Tiago I."/>
            <person name="Soares F."/>
            <person name="Portugal A."/>
        </authorList>
    </citation>
    <scope>NUCLEOTIDE SEQUENCE</scope>
    <source>
        <strain evidence="7">A</strain>
    </source>
</reference>
<accession>A0A8J8CIA3</accession>
<dbReference type="CDD" id="cd06580">
    <property type="entry name" value="TM_PBP1_transp_TpRbsC_like"/>
    <property type="match status" value="1"/>
</dbReference>
<evidence type="ECO:0000256" key="3">
    <source>
        <dbReference type="ARBA" id="ARBA00022692"/>
    </source>
</evidence>
<evidence type="ECO:0000256" key="4">
    <source>
        <dbReference type="ARBA" id="ARBA00022989"/>
    </source>
</evidence>
<evidence type="ECO:0000256" key="2">
    <source>
        <dbReference type="ARBA" id="ARBA00022475"/>
    </source>
</evidence>
<gene>
    <name evidence="7" type="ORF">GS601_09520</name>
</gene>
<feature type="transmembrane region" description="Helical" evidence="6">
    <location>
        <begin position="6"/>
        <end position="32"/>
    </location>
</feature>
<feature type="transmembrane region" description="Helical" evidence="6">
    <location>
        <begin position="207"/>
        <end position="231"/>
    </location>
</feature>
<feature type="transmembrane region" description="Helical" evidence="6">
    <location>
        <begin position="105"/>
        <end position="123"/>
    </location>
</feature>
<dbReference type="InterPro" id="IPR001851">
    <property type="entry name" value="ABC_transp_permease"/>
</dbReference>
<dbReference type="GO" id="GO:0005886">
    <property type="term" value="C:plasma membrane"/>
    <property type="evidence" value="ECO:0007669"/>
    <property type="project" value="UniProtKB-SubCell"/>
</dbReference>
<dbReference type="Pfam" id="PF02653">
    <property type="entry name" value="BPD_transp_2"/>
    <property type="match status" value="1"/>
</dbReference>
<keyword evidence="5 6" id="KW-0472">Membrane</keyword>
<dbReference type="GO" id="GO:0022857">
    <property type="term" value="F:transmembrane transporter activity"/>
    <property type="evidence" value="ECO:0007669"/>
    <property type="project" value="InterPro"/>
</dbReference>
<keyword evidence="3 6" id="KW-0812">Transmembrane</keyword>
<evidence type="ECO:0000313" key="7">
    <source>
        <dbReference type="EMBL" id="NDJ17524.1"/>
    </source>
</evidence>
<evidence type="ECO:0000256" key="1">
    <source>
        <dbReference type="ARBA" id="ARBA00004651"/>
    </source>
</evidence>
<evidence type="ECO:0000313" key="8">
    <source>
        <dbReference type="Proteomes" id="UP000646053"/>
    </source>
</evidence>
<comment type="caution">
    <text evidence="7">The sequence shown here is derived from an EMBL/GenBank/DDBJ whole genome shotgun (WGS) entry which is preliminary data.</text>
</comment>
<keyword evidence="2" id="KW-1003">Cell membrane</keyword>
<protein>
    <submittedName>
        <fullName evidence="7">ABC transporter permease</fullName>
    </submittedName>
</protein>
<feature type="transmembrane region" description="Helical" evidence="6">
    <location>
        <begin position="243"/>
        <end position="271"/>
    </location>
</feature>
<feature type="transmembrane region" description="Helical" evidence="6">
    <location>
        <begin position="44"/>
        <end position="61"/>
    </location>
</feature>
<name>A0A8J8CIA3_9CYAN</name>
<organism evidence="7 8">
    <name type="scientific">Myxacorys almedinensis A</name>
    <dbReference type="NCBI Taxonomy" id="2690445"/>
    <lineage>
        <taxon>Bacteria</taxon>
        <taxon>Bacillati</taxon>
        <taxon>Cyanobacteriota</taxon>
        <taxon>Cyanophyceae</taxon>
        <taxon>Leptolyngbyales</taxon>
        <taxon>Leptolyngbyaceae</taxon>
        <taxon>Myxacorys</taxon>
        <taxon>Myxacorys almedinensis</taxon>
    </lineage>
</organism>
<proteinExistence type="predicted"/>
<dbReference type="AlphaFoldDB" id="A0A8J8CIA3"/>
<dbReference type="EMBL" id="WVIE01000009">
    <property type="protein sequence ID" value="NDJ17524.1"/>
    <property type="molecule type" value="Genomic_DNA"/>
</dbReference>
<evidence type="ECO:0000256" key="5">
    <source>
        <dbReference type="ARBA" id="ARBA00023136"/>
    </source>
</evidence>
<feature type="transmembrane region" description="Helical" evidence="6">
    <location>
        <begin position="73"/>
        <end position="98"/>
    </location>
</feature>
<dbReference type="PANTHER" id="PTHR43370">
    <property type="entry name" value="SUGAR ABC TRANSPORTER INTEGRAL MEMBRANE PROTEIN-RELATED"/>
    <property type="match status" value="1"/>
</dbReference>
<dbReference type="PANTHER" id="PTHR43370:SF2">
    <property type="entry name" value="ABC TRANSPORTER PERMEASE PROTEIN"/>
    <property type="match status" value="1"/>
</dbReference>
<feature type="transmembrane region" description="Helical" evidence="6">
    <location>
        <begin position="160"/>
        <end position="177"/>
    </location>
</feature>
<keyword evidence="4 6" id="KW-1133">Transmembrane helix</keyword>
<dbReference type="Proteomes" id="UP000646053">
    <property type="component" value="Unassembled WGS sequence"/>
</dbReference>
<comment type="subcellular location">
    <subcellularLocation>
        <location evidence="1">Cell membrane</location>
        <topology evidence="1">Multi-pass membrane protein</topology>
    </subcellularLocation>
</comment>
<evidence type="ECO:0000256" key="6">
    <source>
        <dbReference type="SAM" id="Phobius"/>
    </source>
</evidence>
<sequence length="322" mass="33790">MPWEQVLTGSFLIALLTAGIRLAVPVLLAVLGEIITERSGVMNLGIEGIMLVGGLAGFVTAQTLEQATGIASLAAWVGLLIGLLTGAAMGLLMAVLTVTLKTDQVVTGVTFVLLGQGLTSYIFRRATGLLGARVTGLQSWAVPGLSTLPVAGDILFNHNAIVYLTVALVVLCWLLLFRTHWGLELRAVGENPAAADTSGLRVQTIRYLAVMVGAALAGLGGAVLTVVQLNIFTEGIMAGRGWIAIALVFFSRWHPGGALVGALLFGIADALQYRIQALGFKALPYEFLLMLPYVLTLVVLVWGSRQSNTPAALGIPYSKGKG</sequence>
<feature type="transmembrane region" description="Helical" evidence="6">
    <location>
        <begin position="283"/>
        <end position="303"/>
    </location>
</feature>
<dbReference type="RefSeq" id="WP_162423044.1">
    <property type="nucleotide sequence ID" value="NZ_WVIE01000009.1"/>
</dbReference>
<keyword evidence="8" id="KW-1185">Reference proteome</keyword>